<proteinExistence type="predicted"/>
<dbReference type="RefSeq" id="WP_367780602.1">
    <property type="nucleotide sequence ID" value="NZ_JBFMIA010000023.1"/>
</dbReference>
<comment type="caution">
    <text evidence="1">The sequence shown here is derived from an EMBL/GenBank/DDBJ whole genome shotgun (WGS) entry which is preliminary data.</text>
</comment>
<dbReference type="Proteomes" id="UP001556040">
    <property type="component" value="Unassembled WGS sequence"/>
</dbReference>
<reference evidence="1 2" key="1">
    <citation type="journal article" date="1979" name="Int. J. Syst. Evol. Microbiol.">
        <title>Bacillus globisporus subsp. marinus subsp. nov.</title>
        <authorList>
            <person name="Liu H."/>
        </authorList>
    </citation>
    <scope>NUCLEOTIDE SEQUENCE [LARGE SCALE GENOMIC DNA]</scope>
    <source>
        <strain evidence="1 2">DSM 1297</strain>
    </source>
</reference>
<gene>
    <name evidence="1" type="ORF">AB1471_15120</name>
</gene>
<organism evidence="1 2">
    <name type="scientific">Jeotgalibacillus marinus</name>
    <dbReference type="NCBI Taxonomy" id="86667"/>
    <lineage>
        <taxon>Bacteria</taxon>
        <taxon>Bacillati</taxon>
        <taxon>Bacillota</taxon>
        <taxon>Bacilli</taxon>
        <taxon>Bacillales</taxon>
        <taxon>Caryophanaceae</taxon>
        <taxon>Jeotgalibacillus</taxon>
    </lineage>
</organism>
<evidence type="ECO:0000313" key="2">
    <source>
        <dbReference type="Proteomes" id="UP001556040"/>
    </source>
</evidence>
<accession>A0ABV3Q7M3</accession>
<name>A0ABV3Q7M3_9BACL</name>
<keyword evidence="2" id="KW-1185">Reference proteome</keyword>
<dbReference type="EMBL" id="JBFMIA010000023">
    <property type="protein sequence ID" value="MEW9503113.1"/>
    <property type="molecule type" value="Genomic_DNA"/>
</dbReference>
<protein>
    <submittedName>
        <fullName evidence="1">Uncharacterized protein</fullName>
    </submittedName>
</protein>
<sequence length="64" mass="6593">MAIENILATVPPNTPIETVNVGGAIETVENLGGCCNEPAKIATFGTVSGYLVVNSEEILSVQFG</sequence>
<evidence type="ECO:0000313" key="1">
    <source>
        <dbReference type="EMBL" id="MEW9503113.1"/>
    </source>
</evidence>